<accession>A0A2P2NJP2</accession>
<name>A0A2P2NJP2_RHIMU</name>
<dbReference type="AlphaFoldDB" id="A0A2P2NJP2"/>
<evidence type="ECO:0000313" key="2">
    <source>
        <dbReference type="EMBL" id="MBX42702.1"/>
    </source>
</evidence>
<reference evidence="2" key="1">
    <citation type="submission" date="2018-02" db="EMBL/GenBank/DDBJ databases">
        <title>Rhizophora mucronata_Transcriptome.</title>
        <authorList>
            <person name="Meera S.P."/>
            <person name="Sreeshan A."/>
            <person name="Augustine A."/>
        </authorList>
    </citation>
    <scope>NUCLEOTIDE SEQUENCE</scope>
    <source>
        <tissue evidence="2">Leaf</tissue>
    </source>
</reference>
<evidence type="ECO:0000256" key="1">
    <source>
        <dbReference type="SAM" id="SignalP"/>
    </source>
</evidence>
<dbReference type="EMBL" id="GGEC01062218">
    <property type="protein sequence ID" value="MBX42702.1"/>
    <property type="molecule type" value="Transcribed_RNA"/>
</dbReference>
<feature type="chain" id="PRO_5015123674" evidence="1">
    <location>
        <begin position="18"/>
        <end position="52"/>
    </location>
</feature>
<protein>
    <submittedName>
        <fullName evidence="2">Uncharacterized protein</fullName>
    </submittedName>
</protein>
<keyword evidence="1" id="KW-0732">Signal</keyword>
<proteinExistence type="predicted"/>
<organism evidence="2">
    <name type="scientific">Rhizophora mucronata</name>
    <name type="common">Asiatic mangrove</name>
    <dbReference type="NCBI Taxonomy" id="61149"/>
    <lineage>
        <taxon>Eukaryota</taxon>
        <taxon>Viridiplantae</taxon>
        <taxon>Streptophyta</taxon>
        <taxon>Embryophyta</taxon>
        <taxon>Tracheophyta</taxon>
        <taxon>Spermatophyta</taxon>
        <taxon>Magnoliopsida</taxon>
        <taxon>eudicotyledons</taxon>
        <taxon>Gunneridae</taxon>
        <taxon>Pentapetalae</taxon>
        <taxon>rosids</taxon>
        <taxon>fabids</taxon>
        <taxon>Malpighiales</taxon>
        <taxon>Rhizophoraceae</taxon>
        <taxon>Rhizophora</taxon>
    </lineage>
</organism>
<feature type="signal peptide" evidence="1">
    <location>
        <begin position="1"/>
        <end position="17"/>
    </location>
</feature>
<sequence length="52" mass="5918">MMMIILIYYLAYMDTLAPTKRTVLTCKGITKIEVCTLMYIISKPSNVNDADL</sequence>